<gene>
    <name evidence="3" type="ordered locus">Os04g0293600</name>
</gene>
<keyword evidence="2" id="KW-0472">Membrane</keyword>
<feature type="region of interest" description="Disordered" evidence="1">
    <location>
        <begin position="72"/>
        <end position="94"/>
    </location>
</feature>
<protein>
    <submittedName>
        <fullName evidence="3">Os04g0293600 protein</fullName>
    </submittedName>
</protein>
<proteinExistence type="predicted"/>
<dbReference type="KEGG" id="dosa:Os04g0293600"/>
<name>A0A0P0W8N2_ORYSJ</name>
<reference evidence="4" key="2">
    <citation type="journal article" date="2008" name="Nucleic Acids Res.">
        <title>The rice annotation project database (RAP-DB): 2008 update.</title>
        <authorList>
            <consortium name="The rice annotation project (RAP)"/>
        </authorList>
    </citation>
    <scope>GENOME REANNOTATION</scope>
    <source>
        <strain evidence="4">cv. Nipponbare</strain>
    </source>
</reference>
<dbReference type="Gramene" id="Os04t0293600-01">
    <property type="protein sequence ID" value="Os04t0293600-01"/>
    <property type="gene ID" value="Os04g0293600"/>
</dbReference>
<evidence type="ECO:0000256" key="1">
    <source>
        <dbReference type="SAM" id="MobiDB-lite"/>
    </source>
</evidence>
<keyword evidence="2" id="KW-0812">Transmembrane</keyword>
<feature type="transmembrane region" description="Helical" evidence="2">
    <location>
        <begin position="12"/>
        <end position="31"/>
    </location>
</feature>
<evidence type="ECO:0000313" key="4">
    <source>
        <dbReference type="Proteomes" id="UP000000763"/>
    </source>
</evidence>
<accession>A0A0P0W8N2</accession>
<dbReference type="Proteomes" id="UP000000763">
    <property type="component" value="Chromosome 4"/>
</dbReference>
<keyword evidence="2" id="KW-1133">Transmembrane helix</keyword>
<reference evidence="3 4" key="1">
    <citation type="journal article" date="2005" name="Nature">
        <title>The map-based sequence of the rice genome.</title>
        <authorList>
            <consortium name="International rice genome sequencing project (IRGSP)"/>
            <person name="Matsumoto T."/>
            <person name="Wu J."/>
            <person name="Kanamori H."/>
            <person name="Katayose Y."/>
            <person name="Fujisawa M."/>
            <person name="Namiki N."/>
            <person name="Mizuno H."/>
            <person name="Yamamoto K."/>
            <person name="Antonio B.A."/>
            <person name="Baba T."/>
            <person name="Sakata K."/>
            <person name="Nagamura Y."/>
            <person name="Aoki H."/>
            <person name="Arikawa K."/>
            <person name="Arita K."/>
            <person name="Bito T."/>
            <person name="Chiden Y."/>
            <person name="Fujitsuka N."/>
            <person name="Fukunaka R."/>
            <person name="Hamada M."/>
            <person name="Harada C."/>
            <person name="Hayashi A."/>
            <person name="Hijishita S."/>
            <person name="Honda M."/>
            <person name="Hosokawa S."/>
            <person name="Ichikawa Y."/>
            <person name="Idonuma A."/>
            <person name="Iijima M."/>
            <person name="Ikeda M."/>
            <person name="Ikeno M."/>
            <person name="Ito K."/>
            <person name="Ito S."/>
            <person name="Ito T."/>
            <person name="Ito Y."/>
            <person name="Ito Y."/>
            <person name="Iwabuchi A."/>
            <person name="Kamiya K."/>
            <person name="Karasawa W."/>
            <person name="Kurita K."/>
            <person name="Katagiri S."/>
            <person name="Kikuta A."/>
            <person name="Kobayashi H."/>
            <person name="Kobayashi N."/>
            <person name="Machita K."/>
            <person name="Maehara T."/>
            <person name="Masukawa M."/>
            <person name="Mizubayashi T."/>
            <person name="Mukai Y."/>
            <person name="Nagasaki H."/>
            <person name="Nagata Y."/>
            <person name="Naito S."/>
            <person name="Nakashima M."/>
            <person name="Nakama Y."/>
            <person name="Nakamichi Y."/>
            <person name="Nakamura M."/>
            <person name="Meguro A."/>
            <person name="Negishi M."/>
            <person name="Ohta I."/>
            <person name="Ohta T."/>
            <person name="Okamoto M."/>
            <person name="Ono N."/>
            <person name="Saji S."/>
            <person name="Sakaguchi M."/>
            <person name="Sakai K."/>
            <person name="Shibata M."/>
            <person name="Shimokawa T."/>
            <person name="Song J."/>
            <person name="Takazaki Y."/>
            <person name="Terasawa K."/>
            <person name="Tsugane M."/>
            <person name="Tsuji K."/>
            <person name="Ueda S."/>
            <person name="Waki K."/>
            <person name="Yamagata H."/>
            <person name="Yamamoto M."/>
            <person name="Yamamoto S."/>
            <person name="Yamane H."/>
            <person name="Yoshiki S."/>
            <person name="Yoshihara R."/>
            <person name="Yukawa K."/>
            <person name="Zhong H."/>
            <person name="Yano M."/>
            <person name="Yuan Q."/>
            <person name="Ouyang S."/>
            <person name="Liu J."/>
            <person name="Jones K.M."/>
            <person name="Gansberger K."/>
            <person name="Moffat K."/>
            <person name="Hill J."/>
            <person name="Bera J."/>
            <person name="Fadrosh D."/>
            <person name="Jin S."/>
            <person name="Johri S."/>
            <person name="Kim M."/>
            <person name="Overton L."/>
            <person name="Reardon M."/>
            <person name="Tsitrin T."/>
            <person name="Vuong H."/>
            <person name="Weaver B."/>
            <person name="Ciecko A."/>
            <person name="Tallon L."/>
            <person name="Jackson J."/>
            <person name="Pai G."/>
            <person name="Aken S.V."/>
            <person name="Utterback T."/>
            <person name="Reidmuller S."/>
            <person name="Feldblyum T."/>
            <person name="Hsiao J."/>
            <person name="Zismann V."/>
            <person name="Iobst S."/>
            <person name="de Vazeille A.R."/>
            <person name="Buell C.R."/>
            <person name="Ying K."/>
            <person name="Li Y."/>
            <person name="Lu T."/>
            <person name="Huang Y."/>
            <person name="Zhao Q."/>
            <person name="Feng Q."/>
            <person name="Zhang L."/>
            <person name="Zhu J."/>
            <person name="Weng Q."/>
            <person name="Mu J."/>
            <person name="Lu Y."/>
            <person name="Fan D."/>
            <person name="Liu Y."/>
            <person name="Guan J."/>
            <person name="Zhang Y."/>
            <person name="Yu S."/>
            <person name="Liu X."/>
            <person name="Zhang Y."/>
            <person name="Hong G."/>
            <person name="Han B."/>
            <person name="Choisne N."/>
            <person name="Demange N."/>
            <person name="Orjeda G."/>
            <person name="Samain S."/>
            <person name="Cattolico L."/>
            <person name="Pelletier E."/>
            <person name="Couloux A."/>
            <person name="Segurens B."/>
            <person name="Wincker P."/>
            <person name="D'Hont A."/>
            <person name="Scarpelli C."/>
            <person name="Weissenbach J."/>
            <person name="Salanoubat M."/>
            <person name="Quetier F."/>
            <person name="Yu Y."/>
            <person name="Kim H.R."/>
            <person name="Rambo T."/>
            <person name="Currie J."/>
            <person name="Collura K."/>
            <person name="Luo M."/>
            <person name="Yang T."/>
            <person name="Ammiraju J.S.S."/>
            <person name="Engler F."/>
            <person name="Soderlund C."/>
            <person name="Wing R.A."/>
            <person name="Palmer L.E."/>
            <person name="de la Bastide M."/>
            <person name="Spiegel L."/>
            <person name="Nascimento L."/>
            <person name="Zutavern T."/>
            <person name="O'Shaughnessy A."/>
            <person name="Dike S."/>
            <person name="Dedhia N."/>
            <person name="Preston R."/>
            <person name="Balija V."/>
            <person name="McCombie W.R."/>
            <person name="Chow T."/>
            <person name="Chen H."/>
            <person name="Chung M."/>
            <person name="Chen C."/>
            <person name="Shaw J."/>
            <person name="Wu H."/>
            <person name="Hsiao K."/>
            <person name="Chao Y."/>
            <person name="Chu M."/>
            <person name="Cheng C."/>
            <person name="Hour A."/>
            <person name="Lee P."/>
            <person name="Lin S."/>
            <person name="Lin Y."/>
            <person name="Liou J."/>
            <person name="Liu S."/>
            <person name="Hsing Y."/>
            <person name="Raghuvanshi S."/>
            <person name="Mohanty A."/>
            <person name="Bharti A.K."/>
            <person name="Gaur A."/>
            <person name="Gupta V."/>
            <person name="Kumar D."/>
            <person name="Ravi V."/>
            <person name="Vij S."/>
            <person name="Kapur A."/>
            <person name="Khurana P."/>
            <person name="Khurana P."/>
            <person name="Khurana J.P."/>
            <person name="Tyagi A.K."/>
            <person name="Gaikwad K."/>
            <person name="Singh A."/>
            <person name="Dalal V."/>
            <person name="Srivastava S."/>
            <person name="Dixit A."/>
            <person name="Pal A.K."/>
            <person name="Ghazi I.A."/>
            <person name="Yadav M."/>
            <person name="Pandit A."/>
            <person name="Bhargava A."/>
            <person name="Sureshbabu K."/>
            <person name="Batra K."/>
            <person name="Sharma T.R."/>
            <person name="Mohapatra T."/>
            <person name="Singh N.K."/>
            <person name="Messing J."/>
            <person name="Nelson A.B."/>
            <person name="Fuks G."/>
            <person name="Kavchok S."/>
            <person name="Keizer G."/>
            <person name="Linton E."/>
            <person name="Llaca V."/>
            <person name="Song R."/>
            <person name="Tanyolac B."/>
            <person name="Young S."/>
            <person name="Ho-Il K."/>
            <person name="Hahn J.H."/>
            <person name="Sangsakoo G."/>
            <person name="Vanavichit A."/>
            <person name="de Mattos Luiz.A.T."/>
            <person name="Zimmer P.D."/>
            <person name="Malone G."/>
            <person name="Dellagostin O."/>
            <person name="de Oliveira A.C."/>
            <person name="Bevan M."/>
            <person name="Bancroft I."/>
            <person name="Minx P."/>
            <person name="Cordum H."/>
            <person name="Wilson R."/>
            <person name="Cheng Z."/>
            <person name="Jin W."/>
            <person name="Jiang J."/>
            <person name="Leong S.A."/>
            <person name="Iwama H."/>
            <person name="Gojobori T."/>
            <person name="Itoh T."/>
            <person name="Niimura Y."/>
            <person name="Fujii Y."/>
            <person name="Habara T."/>
            <person name="Sakai H."/>
            <person name="Sato Y."/>
            <person name="Wilson G."/>
            <person name="Kumar K."/>
            <person name="McCouch S."/>
            <person name="Juretic N."/>
            <person name="Hoen D."/>
            <person name="Wright S."/>
            <person name="Bruskiewich R."/>
            <person name="Bureau T."/>
            <person name="Miyao A."/>
            <person name="Hirochika H."/>
            <person name="Nishikawa T."/>
            <person name="Kadowaki K."/>
            <person name="Sugiura M."/>
            <person name="Burr B."/>
            <person name="Sasaki T."/>
        </authorList>
    </citation>
    <scope>NUCLEOTIDE SEQUENCE [LARGE SCALE GENOMIC DNA]</scope>
    <source>
        <strain evidence="4">cv. Nipponbare</strain>
    </source>
</reference>
<dbReference type="EMBL" id="AP008210">
    <property type="protein sequence ID" value="BAF14309.1"/>
    <property type="molecule type" value="Genomic_DNA"/>
</dbReference>
<sequence>MLSAPGRRPMAHPLFFFIFLFLFFFLSLFFVRGGRPGDKHAARQGIISVVARRSAADARNGASCVRTARPRPRLRRGGQRGCGRGTEMNLLSFM</sequence>
<dbReference type="AlphaFoldDB" id="A0A0P0W8N2"/>
<evidence type="ECO:0000313" key="3">
    <source>
        <dbReference type="EMBL" id="BAF14309.1"/>
    </source>
</evidence>
<organism evidence="3 4">
    <name type="scientific">Oryza sativa subsp. japonica</name>
    <name type="common">Rice</name>
    <dbReference type="NCBI Taxonomy" id="39947"/>
    <lineage>
        <taxon>Eukaryota</taxon>
        <taxon>Viridiplantae</taxon>
        <taxon>Streptophyta</taxon>
        <taxon>Embryophyta</taxon>
        <taxon>Tracheophyta</taxon>
        <taxon>Spermatophyta</taxon>
        <taxon>Magnoliopsida</taxon>
        <taxon>Liliopsida</taxon>
        <taxon>Poales</taxon>
        <taxon>Poaceae</taxon>
        <taxon>BOP clade</taxon>
        <taxon>Oryzoideae</taxon>
        <taxon>Oryzeae</taxon>
        <taxon>Oryzinae</taxon>
        <taxon>Oryza</taxon>
        <taxon>Oryza sativa</taxon>
    </lineage>
</organism>
<evidence type="ECO:0000256" key="2">
    <source>
        <dbReference type="SAM" id="Phobius"/>
    </source>
</evidence>